<accession>A0ABP0WBQ3</accession>
<organism evidence="2 3">
    <name type="scientific">Sphagnum jensenii</name>
    <dbReference type="NCBI Taxonomy" id="128206"/>
    <lineage>
        <taxon>Eukaryota</taxon>
        <taxon>Viridiplantae</taxon>
        <taxon>Streptophyta</taxon>
        <taxon>Embryophyta</taxon>
        <taxon>Bryophyta</taxon>
        <taxon>Sphagnophytina</taxon>
        <taxon>Sphagnopsida</taxon>
        <taxon>Sphagnales</taxon>
        <taxon>Sphagnaceae</taxon>
        <taxon>Sphagnum</taxon>
    </lineage>
</organism>
<reference evidence="2" key="1">
    <citation type="submission" date="2024-02" db="EMBL/GenBank/DDBJ databases">
        <authorList>
            <consortium name="ELIXIR-Norway"/>
            <consortium name="Elixir Norway"/>
        </authorList>
    </citation>
    <scope>NUCLEOTIDE SEQUENCE</scope>
</reference>
<keyword evidence="3" id="KW-1185">Reference proteome</keyword>
<proteinExistence type="predicted"/>
<name>A0ABP0WBQ3_9BRYO</name>
<dbReference type="Proteomes" id="UP001497444">
    <property type="component" value="Chromosome 16"/>
</dbReference>
<keyword evidence="1" id="KW-1133">Transmembrane helix</keyword>
<feature type="transmembrane region" description="Helical" evidence="1">
    <location>
        <begin position="28"/>
        <end position="48"/>
    </location>
</feature>
<evidence type="ECO:0000256" key="1">
    <source>
        <dbReference type="SAM" id="Phobius"/>
    </source>
</evidence>
<keyword evidence="1" id="KW-0472">Membrane</keyword>
<protein>
    <submittedName>
        <fullName evidence="2">Uncharacterized protein</fullName>
    </submittedName>
</protein>
<evidence type="ECO:0000313" key="3">
    <source>
        <dbReference type="Proteomes" id="UP001497444"/>
    </source>
</evidence>
<keyword evidence="1" id="KW-0812">Transmembrane</keyword>
<gene>
    <name evidence="2" type="ORF">CSSPJE1EN1_LOCUS9741</name>
</gene>
<evidence type="ECO:0000313" key="2">
    <source>
        <dbReference type="EMBL" id="CAK9264263.1"/>
    </source>
</evidence>
<dbReference type="EMBL" id="OZ020111">
    <property type="protein sequence ID" value="CAK9264263.1"/>
    <property type="molecule type" value="Genomic_DNA"/>
</dbReference>
<sequence length="74" mass="8446">MSFLHPTVFQKILLWLGARRSLRSASSIFFFLVKISLLVFSISSPVAAEEDDHSYIGPFFFFWLASCRVVGRSD</sequence>
<feature type="transmembrane region" description="Helical" evidence="1">
    <location>
        <begin position="54"/>
        <end position="71"/>
    </location>
</feature>